<protein>
    <recommendedName>
        <fullName evidence="9">Magnesium transporter MgtE</fullName>
    </recommendedName>
</protein>
<feature type="transmembrane region" description="Helical" evidence="9">
    <location>
        <begin position="457"/>
        <end position="474"/>
    </location>
</feature>
<accession>A0A8J3MNK1</accession>
<dbReference type="SUPFAM" id="SSF161093">
    <property type="entry name" value="MgtE membrane domain-like"/>
    <property type="match status" value="1"/>
</dbReference>
<reference evidence="11" key="1">
    <citation type="submission" date="2020-10" db="EMBL/GenBank/DDBJ databases">
        <title>Taxonomic study of unclassified bacteria belonging to the class Ktedonobacteria.</title>
        <authorList>
            <person name="Yabe S."/>
            <person name="Wang C.M."/>
            <person name="Zheng Y."/>
            <person name="Sakai Y."/>
            <person name="Cavaletti L."/>
            <person name="Monciardini P."/>
            <person name="Donadio S."/>
        </authorList>
    </citation>
    <scope>NUCLEOTIDE SEQUENCE</scope>
    <source>
        <strain evidence="11">SOSP1-1</strain>
    </source>
</reference>
<organism evidence="11 12">
    <name type="scientific">Ktedonospora formicarum</name>
    <dbReference type="NCBI Taxonomy" id="2778364"/>
    <lineage>
        <taxon>Bacteria</taxon>
        <taxon>Bacillati</taxon>
        <taxon>Chloroflexota</taxon>
        <taxon>Ktedonobacteria</taxon>
        <taxon>Ktedonobacterales</taxon>
        <taxon>Ktedonobacteraceae</taxon>
        <taxon>Ktedonospora</taxon>
    </lineage>
</organism>
<dbReference type="InterPro" id="IPR006669">
    <property type="entry name" value="MgtE_transporter"/>
</dbReference>
<keyword evidence="9" id="KW-0479">Metal-binding</keyword>
<evidence type="ECO:0000256" key="7">
    <source>
        <dbReference type="ARBA" id="ARBA00023136"/>
    </source>
</evidence>
<keyword evidence="8" id="KW-0129">CBS domain</keyword>
<dbReference type="InterPro" id="IPR006667">
    <property type="entry name" value="SLC41_membr_dom"/>
</dbReference>
<dbReference type="PROSITE" id="PS51371">
    <property type="entry name" value="CBS"/>
    <property type="match status" value="1"/>
</dbReference>
<keyword evidence="9" id="KW-1003">Cell membrane</keyword>
<dbReference type="Gene3D" id="1.25.60.10">
    <property type="entry name" value="MgtE N-terminal domain-like"/>
    <property type="match status" value="1"/>
</dbReference>
<evidence type="ECO:0000256" key="8">
    <source>
        <dbReference type="PROSITE-ProRule" id="PRU00703"/>
    </source>
</evidence>
<keyword evidence="7 9" id="KW-0472">Membrane</keyword>
<feature type="transmembrane region" description="Helical" evidence="9">
    <location>
        <begin position="412"/>
        <end position="436"/>
    </location>
</feature>
<dbReference type="Gene3D" id="1.10.357.20">
    <property type="entry name" value="SLC41 divalent cation transporters, integral membrane domain"/>
    <property type="match status" value="1"/>
</dbReference>
<evidence type="ECO:0000313" key="11">
    <source>
        <dbReference type="EMBL" id="GHO41995.1"/>
    </source>
</evidence>
<dbReference type="EMBL" id="BNJF01000001">
    <property type="protein sequence ID" value="GHO41995.1"/>
    <property type="molecule type" value="Genomic_DNA"/>
</dbReference>
<sequence length="475" mass="51918">MKHIAGRAVRLDPKHRFLLRRKMLTARTDSEIRANTIRQLLDTTRIDQLRILLHTEYPADLADSMFFLNDIENQTVFDLLDPAEAAEVLNEFDTQTSSRLVAYTSPKRLAAILSELMPDEATNIVETIENEKREQVLVLLPTKTATAIRTLLSYPKESAGGIMTSGFVAVPETTTQAEAIRAFIDSPNAEHQFYLYALNERDALSGVLDLRQLLSASPTTLIREIMVTDVLGIPADMDQEQVANLFSRYNLLMLPVVEPGTNQLLGVITADDVIDVLEQEATEDALRSAGSDAEELERRSPTRIAMLRLPWIMATMFIELLAGVVIHVFDSTLTQVILLASFMPIISAISGNTGLQSATIIVRGLSTGQVRLTNWQTAVARQVKTTLILGAVAGATLGVIGGIWYGKIAFGLIIFVGMFLAVNIAGVVGTIVPLISKSFGFDPALTSGPFETAFQDVVGISIFLGIATAMIRFLL</sequence>
<dbReference type="Pfam" id="PF03448">
    <property type="entry name" value="MgtE_N"/>
    <property type="match status" value="1"/>
</dbReference>
<dbReference type="NCBIfam" id="TIGR00400">
    <property type="entry name" value="mgtE"/>
    <property type="match status" value="1"/>
</dbReference>
<evidence type="ECO:0000256" key="1">
    <source>
        <dbReference type="ARBA" id="ARBA00004141"/>
    </source>
</evidence>
<evidence type="ECO:0000256" key="9">
    <source>
        <dbReference type="RuleBase" id="RU362011"/>
    </source>
</evidence>
<dbReference type="SMART" id="SM00116">
    <property type="entry name" value="CBS"/>
    <property type="match status" value="2"/>
</dbReference>
<evidence type="ECO:0000256" key="5">
    <source>
        <dbReference type="ARBA" id="ARBA00022842"/>
    </source>
</evidence>
<dbReference type="Pfam" id="PF00571">
    <property type="entry name" value="CBS"/>
    <property type="match status" value="2"/>
</dbReference>
<dbReference type="InterPro" id="IPR006668">
    <property type="entry name" value="Mg_transptr_MgtE_intracell_dom"/>
</dbReference>
<dbReference type="PANTHER" id="PTHR43773:SF1">
    <property type="entry name" value="MAGNESIUM TRANSPORTER MGTE"/>
    <property type="match status" value="1"/>
</dbReference>
<dbReference type="InterPro" id="IPR036739">
    <property type="entry name" value="SLC41_membr_dom_sf"/>
</dbReference>
<feature type="transmembrane region" description="Helical" evidence="9">
    <location>
        <begin position="386"/>
        <end position="406"/>
    </location>
</feature>
<keyword evidence="5 9" id="KW-0460">Magnesium</keyword>
<keyword evidence="6 9" id="KW-1133">Transmembrane helix</keyword>
<dbReference type="GO" id="GO:0015095">
    <property type="term" value="F:magnesium ion transmembrane transporter activity"/>
    <property type="evidence" value="ECO:0007669"/>
    <property type="project" value="UniProtKB-UniRule"/>
</dbReference>
<dbReference type="CDD" id="cd04606">
    <property type="entry name" value="CBS_pair_Mg_transporter"/>
    <property type="match status" value="1"/>
</dbReference>
<proteinExistence type="inferred from homology"/>
<dbReference type="SUPFAM" id="SSF54631">
    <property type="entry name" value="CBS-domain pair"/>
    <property type="match status" value="1"/>
</dbReference>
<evidence type="ECO:0000259" key="10">
    <source>
        <dbReference type="PROSITE" id="PS51371"/>
    </source>
</evidence>
<evidence type="ECO:0000256" key="3">
    <source>
        <dbReference type="ARBA" id="ARBA00022448"/>
    </source>
</evidence>
<keyword evidence="4 9" id="KW-0812">Transmembrane</keyword>
<dbReference type="SUPFAM" id="SSF158791">
    <property type="entry name" value="MgtE N-terminal domain-like"/>
    <property type="match status" value="1"/>
</dbReference>
<dbReference type="GO" id="GO:0005886">
    <property type="term" value="C:plasma membrane"/>
    <property type="evidence" value="ECO:0007669"/>
    <property type="project" value="UniProtKB-SubCell"/>
</dbReference>
<dbReference type="GO" id="GO:0046872">
    <property type="term" value="F:metal ion binding"/>
    <property type="evidence" value="ECO:0007669"/>
    <property type="project" value="UniProtKB-KW"/>
</dbReference>
<dbReference type="AlphaFoldDB" id="A0A8J3MNK1"/>
<dbReference type="InterPro" id="IPR046342">
    <property type="entry name" value="CBS_dom_sf"/>
</dbReference>
<feature type="transmembrane region" description="Helical" evidence="9">
    <location>
        <begin position="335"/>
        <end position="365"/>
    </location>
</feature>
<comment type="similarity">
    <text evidence="2 9">Belongs to the SLC41A transporter family.</text>
</comment>
<comment type="function">
    <text evidence="9">Acts as a magnesium transporter.</text>
</comment>
<gene>
    <name evidence="11" type="primary">mgtE</name>
    <name evidence="11" type="ORF">KSX_01580</name>
</gene>
<keyword evidence="3 9" id="KW-0813">Transport</keyword>
<evidence type="ECO:0000313" key="12">
    <source>
        <dbReference type="Proteomes" id="UP000612362"/>
    </source>
</evidence>
<evidence type="ECO:0000256" key="2">
    <source>
        <dbReference type="ARBA" id="ARBA00009749"/>
    </source>
</evidence>
<feature type="domain" description="CBS" evidence="10">
    <location>
        <begin position="226"/>
        <end position="283"/>
    </location>
</feature>
<keyword evidence="12" id="KW-1185">Reference proteome</keyword>
<dbReference type="PANTHER" id="PTHR43773">
    <property type="entry name" value="MAGNESIUM TRANSPORTER MGTE"/>
    <property type="match status" value="1"/>
</dbReference>
<dbReference type="Pfam" id="PF01769">
    <property type="entry name" value="MgtE"/>
    <property type="match status" value="1"/>
</dbReference>
<dbReference type="RefSeq" id="WP_220191591.1">
    <property type="nucleotide sequence ID" value="NZ_BNJF01000001.1"/>
</dbReference>
<dbReference type="SMART" id="SM00924">
    <property type="entry name" value="MgtE_N"/>
    <property type="match status" value="1"/>
</dbReference>
<dbReference type="Gene3D" id="3.10.580.10">
    <property type="entry name" value="CBS-domain"/>
    <property type="match status" value="1"/>
</dbReference>
<feature type="transmembrane region" description="Helical" evidence="9">
    <location>
        <begin position="309"/>
        <end position="329"/>
    </location>
</feature>
<dbReference type="InterPro" id="IPR000644">
    <property type="entry name" value="CBS_dom"/>
</dbReference>
<comment type="subcellular location">
    <subcellularLocation>
        <location evidence="9">Cell membrane</location>
        <topology evidence="9">Multi-pass membrane protein</topology>
    </subcellularLocation>
    <subcellularLocation>
        <location evidence="1">Membrane</location>
        <topology evidence="1">Multi-pass membrane protein</topology>
    </subcellularLocation>
</comment>
<comment type="subunit">
    <text evidence="9">Homodimer.</text>
</comment>
<dbReference type="Proteomes" id="UP000612362">
    <property type="component" value="Unassembled WGS sequence"/>
</dbReference>
<evidence type="ECO:0000256" key="6">
    <source>
        <dbReference type="ARBA" id="ARBA00022989"/>
    </source>
</evidence>
<evidence type="ECO:0000256" key="4">
    <source>
        <dbReference type="ARBA" id="ARBA00022692"/>
    </source>
</evidence>
<dbReference type="InterPro" id="IPR038076">
    <property type="entry name" value="MgtE_N_sf"/>
</dbReference>
<comment type="caution">
    <text evidence="11">The sequence shown here is derived from an EMBL/GenBank/DDBJ whole genome shotgun (WGS) entry which is preliminary data.</text>
</comment>
<name>A0A8J3MNK1_9CHLR</name>